<dbReference type="EMBL" id="MASI01000003">
    <property type="protein sequence ID" value="ODA67695.1"/>
    <property type="molecule type" value="Genomic_DNA"/>
</dbReference>
<sequence length="55" mass="6248">MMSVYVIAGCLAWGGPNECIRPDLRACETRAEEVRRERKLPAAPVCELKWLGVRF</sequence>
<name>A0A1E2S042_9HYPH</name>
<dbReference type="STRING" id="1177755.A7A08_01730"/>
<gene>
    <name evidence="1" type="ORF">A7A08_01730</name>
</gene>
<organism evidence="1 2">
    <name type="scientific">Methyloligella halotolerans</name>
    <dbReference type="NCBI Taxonomy" id="1177755"/>
    <lineage>
        <taxon>Bacteria</taxon>
        <taxon>Pseudomonadati</taxon>
        <taxon>Pseudomonadota</taxon>
        <taxon>Alphaproteobacteria</taxon>
        <taxon>Hyphomicrobiales</taxon>
        <taxon>Hyphomicrobiaceae</taxon>
        <taxon>Methyloligella</taxon>
    </lineage>
</organism>
<dbReference type="AlphaFoldDB" id="A0A1E2S042"/>
<comment type="caution">
    <text evidence="1">The sequence shown here is derived from an EMBL/GenBank/DDBJ whole genome shotgun (WGS) entry which is preliminary data.</text>
</comment>
<protein>
    <submittedName>
        <fullName evidence="1">Uncharacterized protein</fullName>
    </submittedName>
</protein>
<keyword evidence="2" id="KW-1185">Reference proteome</keyword>
<evidence type="ECO:0000313" key="1">
    <source>
        <dbReference type="EMBL" id="ODA67695.1"/>
    </source>
</evidence>
<dbReference type="RefSeq" id="WP_169822964.1">
    <property type="nucleotide sequence ID" value="NZ_MASI01000003.1"/>
</dbReference>
<reference evidence="1 2" key="1">
    <citation type="submission" date="2016-07" db="EMBL/GenBank/DDBJ databases">
        <title>Draft genome sequence of Methyloligella halotolerans C2T (VKM B-2706T=CCUG 61687T=DSM 25045T), a halotolerant polyhydroxybutyrate accumulating methylotroph.</title>
        <authorList>
            <person name="Vasilenko O.V."/>
            <person name="Doronina N.V."/>
            <person name="Poroshina M.N."/>
            <person name="Tarlachkov S.V."/>
            <person name="Trotsenko Y.A."/>
        </authorList>
    </citation>
    <scope>NUCLEOTIDE SEQUENCE [LARGE SCALE GENOMIC DNA]</scope>
    <source>
        <strain evidence="1 2">VKM B-2706</strain>
    </source>
</reference>
<dbReference type="Proteomes" id="UP000095087">
    <property type="component" value="Unassembled WGS sequence"/>
</dbReference>
<proteinExistence type="predicted"/>
<accession>A0A1E2S042</accession>
<evidence type="ECO:0000313" key="2">
    <source>
        <dbReference type="Proteomes" id="UP000095087"/>
    </source>
</evidence>